<gene>
    <name evidence="3" type="ORF">OHK93_007909</name>
</gene>
<keyword evidence="4" id="KW-1185">Reference proteome</keyword>
<dbReference type="PANTHER" id="PTHR43364:SF4">
    <property type="entry name" value="NAD(P)-LINKED OXIDOREDUCTASE SUPERFAMILY PROTEIN"/>
    <property type="match status" value="1"/>
</dbReference>
<keyword evidence="1" id="KW-0560">Oxidoreductase</keyword>
<protein>
    <recommendedName>
        <fullName evidence="2">NADP-dependent oxidoreductase domain-containing protein</fullName>
    </recommendedName>
</protein>
<dbReference type="SUPFAM" id="SSF51430">
    <property type="entry name" value="NAD(P)-linked oxidoreductase"/>
    <property type="match status" value="1"/>
</dbReference>
<dbReference type="GO" id="GO:0016491">
    <property type="term" value="F:oxidoreductase activity"/>
    <property type="evidence" value="ECO:0007669"/>
    <property type="project" value="UniProtKB-KW"/>
</dbReference>
<dbReference type="Gene3D" id="3.20.20.100">
    <property type="entry name" value="NADP-dependent oxidoreductase domain"/>
    <property type="match status" value="1"/>
</dbReference>
<accession>A0AA43QN40</accession>
<dbReference type="InterPro" id="IPR036812">
    <property type="entry name" value="NAD(P)_OxRdtase_dom_sf"/>
</dbReference>
<proteinExistence type="predicted"/>
<dbReference type="PRINTS" id="PR00069">
    <property type="entry name" value="ALDKETRDTASE"/>
</dbReference>
<dbReference type="InterPro" id="IPR050523">
    <property type="entry name" value="AKR_Detox_Biosynth"/>
</dbReference>
<evidence type="ECO:0000256" key="1">
    <source>
        <dbReference type="ARBA" id="ARBA00023002"/>
    </source>
</evidence>
<dbReference type="InterPro" id="IPR023210">
    <property type="entry name" value="NADP_OxRdtase_dom"/>
</dbReference>
<sequence>MNIATQSPNSRVILGLMTFGPTPSAGARITSKEDYTSCLDHLQSRGYNEVDTARNYIGGEQESWTASVGQWKKRGLTLATKCYPKPPEVTHKPEILRRELEKSLKELDTDCVDIFYLHAPDRNTPFEQTLEECNKLHKEGKFVQLGLSNYTAFEVAEIVTMCKERGWVRPTIYQGMYNAITRSLESETIIACHRYGIDVVVYNPLAGGLFSGKIKSKDVPKEGRYSDTAASGAMYRGRYFKDATFDALRIIEPVAEKHNLTLIEIALRWCKHHSALKMKDGGRDGIILGVSSLEQLKGNLNDLEQGPLPEDVIQALDEAWLVAKPTTANYWHLDLKYGYDTQEALFKPKPKS</sequence>
<comment type="caution">
    <text evidence="3">The sequence shown here is derived from an EMBL/GenBank/DDBJ whole genome shotgun (WGS) entry which is preliminary data.</text>
</comment>
<dbReference type="AlphaFoldDB" id="A0AA43QN40"/>
<reference evidence="3" key="1">
    <citation type="journal article" date="2023" name="Genome Biol. Evol.">
        <title>First Whole Genome Sequence and Flow Cytometry Genome Size Data for the Lichen-Forming Fungus Ramalina farinacea (Ascomycota).</title>
        <authorList>
            <person name="Llewellyn T."/>
            <person name="Mian S."/>
            <person name="Hill R."/>
            <person name="Leitch I.J."/>
            <person name="Gaya E."/>
        </authorList>
    </citation>
    <scope>NUCLEOTIDE SEQUENCE</scope>
    <source>
        <strain evidence="3">LIQ254RAFAR</strain>
    </source>
</reference>
<dbReference type="Pfam" id="PF00248">
    <property type="entry name" value="Aldo_ket_red"/>
    <property type="match status" value="1"/>
</dbReference>
<dbReference type="EMBL" id="JAPUFD010000007">
    <property type="protein sequence ID" value="MDI1488634.1"/>
    <property type="molecule type" value="Genomic_DNA"/>
</dbReference>
<evidence type="ECO:0000259" key="2">
    <source>
        <dbReference type="Pfam" id="PF00248"/>
    </source>
</evidence>
<feature type="domain" description="NADP-dependent oxidoreductase" evidence="2">
    <location>
        <begin position="12"/>
        <end position="320"/>
    </location>
</feature>
<dbReference type="InterPro" id="IPR020471">
    <property type="entry name" value="AKR"/>
</dbReference>
<name>A0AA43QN40_9LECA</name>
<evidence type="ECO:0000313" key="4">
    <source>
        <dbReference type="Proteomes" id="UP001161017"/>
    </source>
</evidence>
<dbReference type="PANTHER" id="PTHR43364">
    <property type="entry name" value="NADH-SPECIFIC METHYLGLYOXAL REDUCTASE-RELATED"/>
    <property type="match status" value="1"/>
</dbReference>
<organism evidence="3 4">
    <name type="scientific">Ramalina farinacea</name>
    <dbReference type="NCBI Taxonomy" id="258253"/>
    <lineage>
        <taxon>Eukaryota</taxon>
        <taxon>Fungi</taxon>
        <taxon>Dikarya</taxon>
        <taxon>Ascomycota</taxon>
        <taxon>Pezizomycotina</taxon>
        <taxon>Lecanoromycetes</taxon>
        <taxon>OSLEUM clade</taxon>
        <taxon>Lecanoromycetidae</taxon>
        <taxon>Lecanorales</taxon>
        <taxon>Lecanorineae</taxon>
        <taxon>Ramalinaceae</taxon>
        <taxon>Ramalina</taxon>
    </lineage>
</organism>
<evidence type="ECO:0000313" key="3">
    <source>
        <dbReference type="EMBL" id="MDI1488634.1"/>
    </source>
</evidence>
<dbReference type="Proteomes" id="UP001161017">
    <property type="component" value="Unassembled WGS sequence"/>
</dbReference>
<dbReference type="CDD" id="cd19075">
    <property type="entry name" value="AKR_AKR7A1-5"/>
    <property type="match status" value="1"/>
</dbReference>